<dbReference type="InterPro" id="IPR004441">
    <property type="entry name" value="rRNA_MeTrfase_TrmH"/>
</dbReference>
<dbReference type="InterPro" id="IPR013123">
    <property type="entry name" value="SpoU_subst-bd"/>
</dbReference>
<dbReference type="RefSeq" id="WP_370595355.1">
    <property type="nucleotide sequence ID" value="NZ_JALBUR010000002.1"/>
</dbReference>
<dbReference type="EMBL" id="JALBUR010000002">
    <property type="protein sequence ID" value="MDX8418707.1"/>
    <property type="molecule type" value="Genomic_DNA"/>
</dbReference>
<evidence type="ECO:0000256" key="1">
    <source>
        <dbReference type="ARBA" id="ARBA00007228"/>
    </source>
</evidence>
<dbReference type="SUPFAM" id="SSF55315">
    <property type="entry name" value="L30e-like"/>
    <property type="match status" value="1"/>
</dbReference>
<reference evidence="5 6" key="1">
    <citation type="submission" date="2022-03" db="EMBL/GenBank/DDBJ databases">
        <title>Novel taxa within the pig intestine.</title>
        <authorList>
            <person name="Wylensek D."/>
            <person name="Bishof K."/>
            <person name="Afrizal A."/>
            <person name="Clavel T."/>
        </authorList>
    </citation>
    <scope>NUCLEOTIDE SEQUENCE [LARGE SCALE GENOMIC DNA]</scope>
    <source>
        <strain evidence="5 6">CLA-KB-P133</strain>
    </source>
</reference>
<dbReference type="SMART" id="SM00967">
    <property type="entry name" value="SpoU_sub_bind"/>
    <property type="match status" value="1"/>
</dbReference>
<gene>
    <name evidence="5" type="primary">rlmB</name>
    <name evidence="5" type="ORF">MOZ60_01210</name>
</gene>
<dbReference type="GO" id="GO:0005829">
    <property type="term" value="C:cytosol"/>
    <property type="evidence" value="ECO:0007669"/>
    <property type="project" value="TreeGrafter"/>
</dbReference>
<dbReference type="NCBIfam" id="TIGR00186">
    <property type="entry name" value="rRNA_methyl_3"/>
    <property type="match status" value="1"/>
</dbReference>
<sequence length="237" mass="25964">MTQYIYGRNTVHQILEDGGRAKVIYLSSPDDKAEKLAAMRHIPVKQVDKKTMAKMVHSDHHQGICAEIAPYQTYSVDNLIEHVEDGRGLLIMLDELEDPHNLGAILRTADAVGADGVIFKKNNAVGLTPAAAKVSAGAIDTVKCACVTNLSRTCEDLKKKGWWIVGADMDGQDYRDLHYDVNTVLVIGNEGKGISRLLSKQCDYIVSLPMVGKITSLNASVSAGILMYEIFSKRHPL</sequence>
<dbReference type="FunFam" id="3.40.1280.10:FF:000008">
    <property type="entry name" value="Group 3 RNA methyltransferase TrmH"/>
    <property type="match status" value="1"/>
</dbReference>
<proteinExistence type="inferred from homology"/>
<keyword evidence="6" id="KW-1185">Reference proteome</keyword>
<protein>
    <submittedName>
        <fullName evidence="5">23S rRNA (Guanosine(2251)-2'-O)-methyltransferase RlmB</fullName>
    </submittedName>
</protein>
<dbReference type="InterPro" id="IPR029064">
    <property type="entry name" value="Ribosomal_eL30-like_sf"/>
</dbReference>
<organism evidence="5 6">
    <name type="scientific">Grylomicrobium aquisgranensis</name>
    <dbReference type="NCBI Taxonomy" id="2926318"/>
    <lineage>
        <taxon>Bacteria</taxon>
        <taxon>Bacillati</taxon>
        <taxon>Bacillota</taxon>
        <taxon>Erysipelotrichia</taxon>
        <taxon>Erysipelotrichales</taxon>
        <taxon>Erysipelotrichaceae</taxon>
        <taxon>Grylomicrobium</taxon>
    </lineage>
</organism>
<keyword evidence="2" id="KW-0489">Methyltransferase</keyword>
<evidence type="ECO:0000313" key="6">
    <source>
        <dbReference type="Proteomes" id="UP001286174"/>
    </source>
</evidence>
<dbReference type="GO" id="GO:0003723">
    <property type="term" value="F:RNA binding"/>
    <property type="evidence" value="ECO:0007669"/>
    <property type="project" value="InterPro"/>
</dbReference>
<dbReference type="Gene3D" id="3.40.1280.10">
    <property type="match status" value="1"/>
</dbReference>
<dbReference type="Gene3D" id="3.30.1330.30">
    <property type="match status" value="1"/>
</dbReference>
<name>A0AB35TZI2_9FIRM</name>
<dbReference type="InterPro" id="IPR029026">
    <property type="entry name" value="tRNA_m1G_MTases_N"/>
</dbReference>
<accession>A0AB35TZI2</accession>
<dbReference type="InterPro" id="IPR029028">
    <property type="entry name" value="Alpha/beta_knot_MTases"/>
</dbReference>
<dbReference type="PANTHER" id="PTHR46429:SF1">
    <property type="entry name" value="23S RRNA (GUANOSINE-2'-O-)-METHYLTRANSFERASE RLMB"/>
    <property type="match status" value="1"/>
</dbReference>
<dbReference type="CDD" id="cd18103">
    <property type="entry name" value="SpoU-like_RlmB"/>
    <property type="match status" value="1"/>
</dbReference>
<dbReference type="PANTHER" id="PTHR46429">
    <property type="entry name" value="23S RRNA (GUANOSINE-2'-O-)-METHYLTRANSFERASE RLMB"/>
    <property type="match status" value="1"/>
</dbReference>
<evidence type="ECO:0000256" key="2">
    <source>
        <dbReference type="ARBA" id="ARBA00022603"/>
    </source>
</evidence>
<feature type="domain" description="RNA 2-O ribose methyltransferase substrate binding" evidence="4">
    <location>
        <begin position="4"/>
        <end position="74"/>
    </location>
</feature>
<dbReference type="GO" id="GO:0032259">
    <property type="term" value="P:methylation"/>
    <property type="evidence" value="ECO:0007669"/>
    <property type="project" value="UniProtKB-KW"/>
</dbReference>
<evidence type="ECO:0000259" key="4">
    <source>
        <dbReference type="SMART" id="SM00967"/>
    </source>
</evidence>
<comment type="similarity">
    <text evidence="1">Belongs to the class IV-like SAM-binding methyltransferase superfamily. RNA methyltransferase TrmH family.</text>
</comment>
<evidence type="ECO:0000313" key="5">
    <source>
        <dbReference type="EMBL" id="MDX8418707.1"/>
    </source>
</evidence>
<comment type="caution">
    <text evidence="5">The sequence shown here is derived from an EMBL/GenBank/DDBJ whole genome shotgun (WGS) entry which is preliminary data.</text>
</comment>
<dbReference type="GO" id="GO:0006396">
    <property type="term" value="P:RNA processing"/>
    <property type="evidence" value="ECO:0007669"/>
    <property type="project" value="InterPro"/>
</dbReference>
<dbReference type="InterPro" id="IPR001537">
    <property type="entry name" value="SpoU_MeTrfase"/>
</dbReference>
<dbReference type="Proteomes" id="UP001286174">
    <property type="component" value="Unassembled WGS sequence"/>
</dbReference>
<dbReference type="GO" id="GO:0008173">
    <property type="term" value="F:RNA methyltransferase activity"/>
    <property type="evidence" value="ECO:0007669"/>
    <property type="project" value="InterPro"/>
</dbReference>
<dbReference type="SUPFAM" id="SSF75217">
    <property type="entry name" value="alpha/beta knot"/>
    <property type="match status" value="1"/>
</dbReference>
<evidence type="ECO:0000256" key="3">
    <source>
        <dbReference type="ARBA" id="ARBA00022679"/>
    </source>
</evidence>
<dbReference type="Pfam" id="PF08032">
    <property type="entry name" value="SpoU_sub_bind"/>
    <property type="match status" value="1"/>
</dbReference>
<dbReference type="AlphaFoldDB" id="A0AB35TZI2"/>
<dbReference type="Pfam" id="PF00588">
    <property type="entry name" value="SpoU_methylase"/>
    <property type="match status" value="1"/>
</dbReference>
<keyword evidence="3" id="KW-0808">Transferase</keyword>